<dbReference type="InParanoid" id="F0XJ80"/>
<dbReference type="OrthoDB" id="1517790at2759"/>
<organism evidence="5">
    <name type="scientific">Grosmannia clavigera (strain kw1407 / UAMH 11150)</name>
    <name type="common">Blue stain fungus</name>
    <name type="synonym">Graphiocladiella clavigera</name>
    <dbReference type="NCBI Taxonomy" id="655863"/>
    <lineage>
        <taxon>Eukaryota</taxon>
        <taxon>Fungi</taxon>
        <taxon>Dikarya</taxon>
        <taxon>Ascomycota</taxon>
        <taxon>Pezizomycotina</taxon>
        <taxon>Sordariomycetes</taxon>
        <taxon>Sordariomycetidae</taxon>
        <taxon>Ophiostomatales</taxon>
        <taxon>Ophiostomataceae</taxon>
        <taxon>Leptographium</taxon>
    </lineage>
</organism>
<feature type="compositionally biased region" description="Basic residues" evidence="3">
    <location>
        <begin position="409"/>
        <end position="423"/>
    </location>
</feature>
<dbReference type="SMART" id="SM00369">
    <property type="entry name" value="LRR_TYP"/>
    <property type="match status" value="2"/>
</dbReference>
<proteinExistence type="predicted"/>
<evidence type="ECO:0000256" key="2">
    <source>
        <dbReference type="ARBA" id="ARBA00022737"/>
    </source>
</evidence>
<evidence type="ECO:0000256" key="3">
    <source>
        <dbReference type="SAM" id="MobiDB-lite"/>
    </source>
</evidence>
<feature type="compositionally biased region" description="Pro residues" evidence="3">
    <location>
        <begin position="183"/>
        <end position="199"/>
    </location>
</feature>
<dbReference type="RefSeq" id="XP_014171642.1">
    <property type="nucleotide sequence ID" value="XM_014316167.1"/>
</dbReference>
<feature type="region of interest" description="Disordered" evidence="3">
    <location>
        <begin position="40"/>
        <end position="69"/>
    </location>
</feature>
<sequence length="635" mass="68738">MADEPTLPRIPPSKAAEAIFGPARKRARFDLRGDISAQLLSNSSDPAVFSSDDDPALDNYASDRRKKKKRYVGAWFAQHPASTDSAFDDFMEPTAPADTEDTEDTKYRKETTAAAPMASPRTTVLPPSPVRRLPKKRTLERQYDSGVWMGSGTADEDEAMPDSPPAASLASTSSQLSSQLSLAPPPPPPAQADFPPPPPRQRRIFQRVPSLAVSSAEKRVRSIIQECIEAGDEEISLIGLGLNSLSNATVEPLSGLVPIPVVAEGVAFEQKEPRLQIFLSNNELTRLPGALFNLEHLTVLSLRGNGLTELPPAIGKLRNLQSLNVSLNKLRYLPAELLPLLHTYGQGGRLTMLLAHPNRYFMPDEETRTSDDRDGEEGEDDADNDDDDNGSVIVHRGSEKQRTAGTQRTPRRPLARPTRVARSRVRYMDSTGKTWSDFAMQPGTSGLMTTEDLAVAPTPPWSTLPHLSRGADGPRDRQASGLTASRVPTLMELALEACYGVPQLGQLAELLPSDAPPQLARQLARARALREAGGAACSLCRWQLLVAPMTEWLEWWEFAKSDIDLSYLASTSASAATTTTPAPATATATAATTPTVANVDEAAVVGPDDMELLPFVWRGCSWGCVPAASRGDEVE</sequence>
<evidence type="ECO:0000313" key="4">
    <source>
        <dbReference type="EMBL" id="EFX02160.1"/>
    </source>
</evidence>
<dbReference type="GeneID" id="25975173"/>
<name>F0XJ80_GROCL</name>
<protein>
    <submittedName>
        <fullName evidence="4">Leucine rich repeat domain containing protein</fullName>
    </submittedName>
</protein>
<gene>
    <name evidence="4" type="ORF">CMQ_2209</name>
</gene>
<dbReference type="Pfam" id="PF13855">
    <property type="entry name" value="LRR_8"/>
    <property type="match status" value="1"/>
</dbReference>
<accession>F0XJ80</accession>
<dbReference type="EMBL" id="GL629782">
    <property type="protein sequence ID" value="EFX02160.1"/>
    <property type="molecule type" value="Genomic_DNA"/>
</dbReference>
<dbReference type="eggNOG" id="ENOG502SCN3">
    <property type="taxonomic scope" value="Eukaryota"/>
</dbReference>
<feature type="compositionally biased region" description="Acidic residues" evidence="3">
    <location>
        <begin position="373"/>
        <end position="389"/>
    </location>
</feature>
<evidence type="ECO:0000313" key="5">
    <source>
        <dbReference type="Proteomes" id="UP000007796"/>
    </source>
</evidence>
<dbReference type="PANTHER" id="PTHR48051:SF1">
    <property type="entry name" value="RAS SUPPRESSOR PROTEIN 1"/>
    <property type="match status" value="1"/>
</dbReference>
<dbReference type="InterPro" id="IPR032675">
    <property type="entry name" value="LRR_dom_sf"/>
</dbReference>
<dbReference type="AlphaFoldDB" id="F0XJ80"/>
<keyword evidence="2" id="KW-0677">Repeat</keyword>
<keyword evidence="1" id="KW-0433">Leucine-rich repeat</keyword>
<feature type="region of interest" description="Disordered" evidence="3">
    <location>
        <begin position="362"/>
        <end position="423"/>
    </location>
</feature>
<dbReference type="InterPro" id="IPR003591">
    <property type="entry name" value="Leu-rich_rpt_typical-subtyp"/>
</dbReference>
<dbReference type="PANTHER" id="PTHR48051">
    <property type="match status" value="1"/>
</dbReference>
<dbReference type="Gene3D" id="3.80.10.10">
    <property type="entry name" value="Ribonuclease Inhibitor"/>
    <property type="match status" value="1"/>
</dbReference>
<reference evidence="4 5" key="1">
    <citation type="journal article" date="2011" name="Proc. Natl. Acad. Sci. U.S.A.">
        <title>Genome and transcriptome analyses of the mountain pine beetle-fungal symbiont Grosmannia clavigera, a lodgepole pine pathogen.</title>
        <authorList>
            <person name="DiGuistini S."/>
            <person name="Wang Y."/>
            <person name="Liao N.Y."/>
            <person name="Taylor G."/>
            <person name="Tanguay P."/>
            <person name="Feau N."/>
            <person name="Henrissat B."/>
            <person name="Chan S.K."/>
            <person name="Hesse-Orce U."/>
            <person name="Alamouti S.M."/>
            <person name="Tsui C.K.M."/>
            <person name="Docking R.T."/>
            <person name="Levasseur A."/>
            <person name="Haridas S."/>
            <person name="Robertson G."/>
            <person name="Birol I."/>
            <person name="Holt R.A."/>
            <person name="Marra M.A."/>
            <person name="Hamelin R.C."/>
            <person name="Hirst M."/>
            <person name="Jones S.J.M."/>
            <person name="Bohlmann J."/>
            <person name="Breuil C."/>
        </authorList>
    </citation>
    <scope>NUCLEOTIDE SEQUENCE [LARGE SCALE GENOMIC DNA]</scope>
    <source>
        <strain evidence="5">kw1407 / UAMH 11150</strain>
    </source>
</reference>
<dbReference type="GO" id="GO:0005737">
    <property type="term" value="C:cytoplasm"/>
    <property type="evidence" value="ECO:0007669"/>
    <property type="project" value="TreeGrafter"/>
</dbReference>
<dbReference type="STRING" id="655863.F0XJ80"/>
<evidence type="ECO:0000256" key="1">
    <source>
        <dbReference type="ARBA" id="ARBA00022614"/>
    </source>
</evidence>
<dbReference type="InterPro" id="IPR001611">
    <property type="entry name" value="Leu-rich_rpt"/>
</dbReference>
<dbReference type="SUPFAM" id="SSF52058">
    <property type="entry name" value="L domain-like"/>
    <property type="match status" value="1"/>
</dbReference>
<dbReference type="Proteomes" id="UP000007796">
    <property type="component" value="Unassembled WGS sequence"/>
</dbReference>
<feature type="compositionally biased region" description="Low complexity" evidence="3">
    <location>
        <begin position="165"/>
        <end position="182"/>
    </location>
</feature>
<feature type="region of interest" description="Disordered" evidence="3">
    <location>
        <begin position="84"/>
        <end position="202"/>
    </location>
</feature>
<dbReference type="HOGENOM" id="CLU_027499_1_0_1"/>
<keyword evidence="5" id="KW-1185">Reference proteome</keyword>
<dbReference type="InterPro" id="IPR050216">
    <property type="entry name" value="LRR_domain-containing"/>
</dbReference>